<dbReference type="AlphaFoldDB" id="A0AAP9IZI1"/>
<dbReference type="GeneID" id="76994575"/>
<name>A0AAP9IZI1_PANTH</name>
<evidence type="ECO:0000259" key="1">
    <source>
        <dbReference type="SMART" id="SM00829"/>
    </source>
</evidence>
<dbReference type="Pfam" id="PF08240">
    <property type="entry name" value="ADH_N"/>
    <property type="match status" value="1"/>
</dbReference>
<dbReference type="PANTHER" id="PTHR45033:SF3">
    <property type="entry name" value="DEHYDROGENASE, PUTATIVE (AFU_ORTHOLOGUE AFUA_2G13270)-RELATED"/>
    <property type="match status" value="1"/>
</dbReference>
<reference evidence="3 4" key="1">
    <citation type="submission" date="2019-07" db="EMBL/GenBank/DDBJ databases">
        <title>Paenibacillus thiaminolyticus NRRL B-4156.</title>
        <authorList>
            <person name="Hehnly C."/>
            <person name="Zhang L."/>
        </authorList>
    </citation>
    <scope>NUCLEOTIDE SEQUENCE [LARGE SCALE GENOMIC DNA]</scope>
    <source>
        <strain evidence="3 4">NRRL B-4156</strain>
    </source>
</reference>
<dbReference type="InterPro" id="IPR013149">
    <property type="entry name" value="ADH-like_C"/>
</dbReference>
<feature type="domain" description="Enoyl reductase (ER)" evidence="1">
    <location>
        <begin position="10"/>
        <end position="326"/>
    </location>
</feature>
<protein>
    <submittedName>
        <fullName evidence="3">Zinc-binding dehydrogenase</fullName>
    </submittedName>
</protein>
<dbReference type="EMBL" id="CP041405">
    <property type="protein sequence ID" value="QDM42247.1"/>
    <property type="molecule type" value="Genomic_DNA"/>
</dbReference>
<dbReference type="EMBL" id="JAMDMM010000014">
    <property type="protein sequence ID" value="MCY9606639.1"/>
    <property type="molecule type" value="Genomic_DNA"/>
</dbReference>
<dbReference type="PANTHER" id="PTHR45033">
    <property type="match status" value="1"/>
</dbReference>
<reference evidence="2 5" key="2">
    <citation type="submission" date="2022-05" db="EMBL/GenBank/DDBJ databases">
        <title>Genome Sequencing of Bee-Associated Microbes.</title>
        <authorList>
            <person name="Dunlap C."/>
        </authorList>
    </citation>
    <scope>NUCLEOTIDE SEQUENCE [LARGE SCALE GENOMIC DNA]</scope>
    <source>
        <strain evidence="2 5">NRRL B-14613</strain>
    </source>
</reference>
<dbReference type="Proteomes" id="UP001209276">
    <property type="component" value="Unassembled WGS sequence"/>
</dbReference>
<proteinExistence type="predicted"/>
<dbReference type="Gene3D" id="3.40.50.720">
    <property type="entry name" value="NAD(P)-binding Rossmann-like Domain"/>
    <property type="match status" value="1"/>
</dbReference>
<sequence length="329" mass="35355">MKAIVHAGQSGLEGLSYKEMAAKQPGAGEVKVRLRAAGLNHRDLFLMAGRTPQDPPLVLGSDGAGTIEAVGEEVPPGLVGSEVIIHPCLDWETPEIVPALPAIVGGPSDGTFTESIIVPARNAFPKPAFLTWEEAGVLPLSALTAYRALFTRGRLRPGEHVVIPGIGGGVATYALLMAVAAGARVTVTSRSEEKRLRALELGSHQAFDSQCEWKDEIGGEAADLILDSIGPATFGQYFEVIKPNGRIVTFGASSGDRMEIPVRAIFFPQISIIGTSMGSRQEFEDMLNFIERHSIRPVVDRVYPLQDTVQAFERMRLAEQFGNIGLTIE</sequence>
<gene>
    <name evidence="3" type="ORF">FLT43_01020</name>
    <name evidence="2" type="ORF">M5W83_05625</name>
</gene>
<organism evidence="3 4">
    <name type="scientific">Paenibacillus thiaminolyticus</name>
    <name type="common">Bacillus thiaminolyticus</name>
    <dbReference type="NCBI Taxonomy" id="49283"/>
    <lineage>
        <taxon>Bacteria</taxon>
        <taxon>Bacillati</taxon>
        <taxon>Bacillota</taxon>
        <taxon>Bacilli</taxon>
        <taxon>Bacillales</taxon>
        <taxon>Paenibacillaceae</taxon>
        <taxon>Paenibacillus</taxon>
    </lineage>
</organism>
<dbReference type="SUPFAM" id="SSF51735">
    <property type="entry name" value="NAD(P)-binding Rossmann-fold domains"/>
    <property type="match status" value="1"/>
</dbReference>
<keyword evidence="5" id="KW-1185">Reference proteome</keyword>
<dbReference type="InterPro" id="IPR011032">
    <property type="entry name" value="GroES-like_sf"/>
</dbReference>
<dbReference type="Proteomes" id="UP000315377">
    <property type="component" value="Chromosome"/>
</dbReference>
<dbReference type="InterPro" id="IPR020843">
    <property type="entry name" value="ER"/>
</dbReference>
<evidence type="ECO:0000313" key="3">
    <source>
        <dbReference type="EMBL" id="QDM42247.1"/>
    </source>
</evidence>
<accession>A0AAP9IZI1</accession>
<dbReference type="Pfam" id="PF00107">
    <property type="entry name" value="ADH_zinc_N"/>
    <property type="match status" value="1"/>
</dbReference>
<evidence type="ECO:0000313" key="2">
    <source>
        <dbReference type="EMBL" id="MCY9606639.1"/>
    </source>
</evidence>
<dbReference type="InterPro" id="IPR052711">
    <property type="entry name" value="Zinc_ADH-like"/>
</dbReference>
<evidence type="ECO:0000313" key="4">
    <source>
        <dbReference type="Proteomes" id="UP000315377"/>
    </source>
</evidence>
<dbReference type="InterPro" id="IPR013154">
    <property type="entry name" value="ADH-like_N"/>
</dbReference>
<dbReference type="Gene3D" id="3.90.180.10">
    <property type="entry name" value="Medium-chain alcohol dehydrogenases, catalytic domain"/>
    <property type="match status" value="1"/>
</dbReference>
<dbReference type="SMART" id="SM00829">
    <property type="entry name" value="PKS_ER"/>
    <property type="match status" value="1"/>
</dbReference>
<dbReference type="SUPFAM" id="SSF50129">
    <property type="entry name" value="GroES-like"/>
    <property type="match status" value="1"/>
</dbReference>
<dbReference type="InterPro" id="IPR036291">
    <property type="entry name" value="NAD(P)-bd_dom_sf"/>
</dbReference>
<dbReference type="RefSeq" id="WP_087443744.1">
    <property type="nucleotide sequence ID" value="NZ_CABMNB010000036.1"/>
</dbReference>
<dbReference type="GO" id="GO:0016491">
    <property type="term" value="F:oxidoreductase activity"/>
    <property type="evidence" value="ECO:0007669"/>
    <property type="project" value="InterPro"/>
</dbReference>
<evidence type="ECO:0000313" key="5">
    <source>
        <dbReference type="Proteomes" id="UP001209276"/>
    </source>
</evidence>